<evidence type="ECO:0000313" key="2">
    <source>
        <dbReference type="Proteomes" id="UP000187499"/>
    </source>
</evidence>
<dbReference type="OrthoDB" id="1758052at2"/>
<dbReference type="InterPro" id="IPR009660">
    <property type="entry name" value="Phage_A500_Gp15"/>
</dbReference>
<proteinExistence type="predicted"/>
<dbReference type="InterPro" id="IPR018247">
    <property type="entry name" value="EF_Hand_1_Ca_BS"/>
</dbReference>
<gene>
    <name evidence="1" type="ORF">BTM29_09995</name>
</gene>
<dbReference type="Pfam" id="PF06854">
    <property type="entry name" value="Phage_Gp15"/>
    <property type="match status" value="1"/>
</dbReference>
<dbReference type="Proteomes" id="UP000187499">
    <property type="component" value="Chromosome"/>
</dbReference>
<dbReference type="STRING" id="1847728.BTM29_09995"/>
<name>A0A1P8Q4S4_9LACO</name>
<organism evidence="1 2">
    <name type="scientific">Companilactobacillus allii</name>
    <dbReference type="NCBI Taxonomy" id="1847728"/>
    <lineage>
        <taxon>Bacteria</taxon>
        <taxon>Bacillati</taxon>
        <taxon>Bacillota</taxon>
        <taxon>Bacilli</taxon>
        <taxon>Lactobacillales</taxon>
        <taxon>Lactobacillaceae</taxon>
        <taxon>Companilactobacillus</taxon>
    </lineage>
</organism>
<evidence type="ECO:0008006" key="3">
    <source>
        <dbReference type="Google" id="ProtNLM"/>
    </source>
</evidence>
<protein>
    <recommendedName>
        <fullName evidence="3">EF-hand domain-containing protein</fullName>
    </recommendedName>
</protein>
<dbReference type="PROSITE" id="PS00018">
    <property type="entry name" value="EF_HAND_1"/>
    <property type="match status" value="1"/>
</dbReference>
<sequence length="218" mass="25660">MMNLLQKNQLIFKNKKYQINAAFPLVLEYFKYIGDDEHLTIPERLNMALFSFVKESTSELSAEDKMELLEKIYSSFIFTKKDKEDAELINSKKKSFDYEQDMDLIYSSFLQQYGIDLSDKRIFTNLTWSKFNSLLQGLTDDTSFRKVTSYRTVKITDDMSSETQNYLKQMKLIYSLDRKDNDGDGKLTKVDLDMILAPLDMVHKVKKIKELRDQGRIK</sequence>
<dbReference type="KEGG" id="lalw:BTM29_09995"/>
<dbReference type="EMBL" id="CP019323">
    <property type="protein sequence ID" value="APX72860.1"/>
    <property type="molecule type" value="Genomic_DNA"/>
</dbReference>
<accession>A0A1P8Q4S4</accession>
<dbReference type="RefSeq" id="WP_076616976.1">
    <property type="nucleotide sequence ID" value="NZ_CP019323.1"/>
</dbReference>
<dbReference type="AlphaFoldDB" id="A0A1P8Q4S4"/>
<evidence type="ECO:0000313" key="1">
    <source>
        <dbReference type="EMBL" id="APX72860.1"/>
    </source>
</evidence>
<keyword evidence="2" id="KW-1185">Reference proteome</keyword>
<reference evidence="2" key="1">
    <citation type="submission" date="2016-12" db="EMBL/GenBank/DDBJ databases">
        <authorList>
            <person name="Jung M.Y."/>
            <person name="Lee S.H."/>
        </authorList>
    </citation>
    <scope>NUCLEOTIDE SEQUENCE [LARGE SCALE GENOMIC DNA]</scope>
    <source>
        <strain evidence="2">WiKim39</strain>
    </source>
</reference>